<dbReference type="EMBL" id="ML976752">
    <property type="protein sequence ID" value="KAF1966045.1"/>
    <property type="molecule type" value="Genomic_DNA"/>
</dbReference>
<dbReference type="Pfam" id="PF13374">
    <property type="entry name" value="TPR_10"/>
    <property type="match status" value="3"/>
</dbReference>
<keyword evidence="3" id="KW-0378">Hydrolase</keyword>
<dbReference type="PANTHER" id="PTHR46082">
    <property type="entry name" value="ATP/GTP-BINDING PROTEIN-RELATED"/>
    <property type="match status" value="1"/>
</dbReference>
<keyword evidence="7" id="KW-1185">Reference proteome</keyword>
<dbReference type="Gene3D" id="3.40.1090.10">
    <property type="entry name" value="Cytosolic phospholipase A2 catalytic domain"/>
    <property type="match status" value="1"/>
</dbReference>
<evidence type="ECO:0000313" key="6">
    <source>
        <dbReference type="EMBL" id="KAF1966045.1"/>
    </source>
</evidence>
<accession>A0A6A5UMH5</accession>
<keyword evidence="3" id="KW-0442">Lipid degradation</keyword>
<feature type="compositionally biased region" description="Polar residues" evidence="4">
    <location>
        <begin position="51"/>
        <end position="61"/>
    </location>
</feature>
<feature type="compositionally biased region" description="Basic and acidic residues" evidence="4">
    <location>
        <begin position="76"/>
        <end position="88"/>
    </location>
</feature>
<dbReference type="OrthoDB" id="1658288at2759"/>
<proteinExistence type="predicted"/>
<feature type="active site" description="Nucleophile" evidence="3">
    <location>
        <position position="206"/>
    </location>
</feature>
<feature type="short sequence motif" description="GXSXG" evidence="3">
    <location>
        <begin position="204"/>
        <end position="208"/>
    </location>
</feature>
<dbReference type="Pfam" id="PF01734">
    <property type="entry name" value="Patatin"/>
    <property type="match status" value="1"/>
</dbReference>
<dbReference type="InterPro" id="IPR053137">
    <property type="entry name" value="NLR-like"/>
</dbReference>
<name>A0A6A5UMH5_9PLEO</name>
<keyword evidence="1 3" id="KW-0443">Lipid metabolism</keyword>
<feature type="active site" description="Proton acceptor" evidence="3">
    <location>
        <position position="362"/>
    </location>
</feature>
<dbReference type="PANTHER" id="PTHR46082:SF6">
    <property type="entry name" value="AAA+ ATPASE DOMAIN-CONTAINING PROTEIN-RELATED"/>
    <property type="match status" value="1"/>
</dbReference>
<dbReference type="InterPro" id="IPR016035">
    <property type="entry name" value="Acyl_Trfase/lysoPLipase"/>
</dbReference>
<protein>
    <recommendedName>
        <fullName evidence="5">PNPLA domain-containing protein</fullName>
    </recommendedName>
</protein>
<dbReference type="Gene3D" id="3.40.50.300">
    <property type="entry name" value="P-loop containing nucleotide triphosphate hydrolases"/>
    <property type="match status" value="1"/>
</dbReference>
<evidence type="ECO:0000313" key="7">
    <source>
        <dbReference type="Proteomes" id="UP000800036"/>
    </source>
</evidence>
<gene>
    <name evidence="6" type="ORF">BU23DRAFT_334294</name>
</gene>
<dbReference type="GO" id="GO:0046486">
    <property type="term" value="P:glycerolipid metabolic process"/>
    <property type="evidence" value="ECO:0007669"/>
    <property type="project" value="UniProtKB-ARBA"/>
</dbReference>
<feature type="region of interest" description="Disordered" evidence="4">
    <location>
        <begin position="1"/>
        <end position="30"/>
    </location>
</feature>
<keyword evidence="2" id="KW-0802">TPR repeat</keyword>
<dbReference type="GO" id="GO:0016042">
    <property type="term" value="P:lipid catabolic process"/>
    <property type="evidence" value="ECO:0007669"/>
    <property type="project" value="UniProtKB-UniRule"/>
</dbReference>
<dbReference type="PROSITE" id="PS50005">
    <property type="entry name" value="TPR"/>
    <property type="match status" value="2"/>
</dbReference>
<evidence type="ECO:0000256" key="1">
    <source>
        <dbReference type="ARBA" id="ARBA00023098"/>
    </source>
</evidence>
<dbReference type="GO" id="GO:0016787">
    <property type="term" value="F:hydrolase activity"/>
    <property type="evidence" value="ECO:0007669"/>
    <property type="project" value="UniProtKB-UniRule"/>
</dbReference>
<evidence type="ECO:0000256" key="2">
    <source>
        <dbReference type="PROSITE-ProRule" id="PRU00339"/>
    </source>
</evidence>
<feature type="repeat" description="TPR" evidence="2">
    <location>
        <begin position="1024"/>
        <end position="1057"/>
    </location>
</feature>
<dbReference type="SUPFAM" id="SSF48452">
    <property type="entry name" value="TPR-like"/>
    <property type="match status" value="2"/>
</dbReference>
<dbReference type="InterPro" id="IPR011990">
    <property type="entry name" value="TPR-like_helical_dom_sf"/>
</dbReference>
<dbReference type="InterPro" id="IPR002641">
    <property type="entry name" value="PNPLA_dom"/>
</dbReference>
<dbReference type="Proteomes" id="UP000800036">
    <property type="component" value="Unassembled WGS sequence"/>
</dbReference>
<feature type="region of interest" description="Disordered" evidence="4">
    <location>
        <begin position="42"/>
        <end position="107"/>
    </location>
</feature>
<reference evidence="6" key="1">
    <citation type="journal article" date="2020" name="Stud. Mycol.">
        <title>101 Dothideomycetes genomes: a test case for predicting lifestyles and emergence of pathogens.</title>
        <authorList>
            <person name="Haridas S."/>
            <person name="Albert R."/>
            <person name="Binder M."/>
            <person name="Bloem J."/>
            <person name="Labutti K."/>
            <person name="Salamov A."/>
            <person name="Andreopoulos B."/>
            <person name="Baker S."/>
            <person name="Barry K."/>
            <person name="Bills G."/>
            <person name="Bluhm B."/>
            <person name="Cannon C."/>
            <person name="Castanera R."/>
            <person name="Culley D."/>
            <person name="Daum C."/>
            <person name="Ezra D."/>
            <person name="Gonzalez J."/>
            <person name="Henrissat B."/>
            <person name="Kuo A."/>
            <person name="Liang C."/>
            <person name="Lipzen A."/>
            <person name="Lutzoni F."/>
            <person name="Magnuson J."/>
            <person name="Mondo S."/>
            <person name="Nolan M."/>
            <person name="Ohm R."/>
            <person name="Pangilinan J."/>
            <person name="Park H.-J."/>
            <person name="Ramirez L."/>
            <person name="Alfaro M."/>
            <person name="Sun H."/>
            <person name="Tritt A."/>
            <person name="Yoshinaga Y."/>
            <person name="Zwiers L.-H."/>
            <person name="Turgeon B."/>
            <person name="Goodwin S."/>
            <person name="Spatafora J."/>
            <person name="Crous P."/>
            <person name="Grigoriev I."/>
        </authorList>
    </citation>
    <scope>NUCLEOTIDE SEQUENCE</scope>
    <source>
        <strain evidence="6">CBS 107.79</strain>
    </source>
</reference>
<comment type="caution">
    <text evidence="3">Lacks conserved residue(s) required for the propagation of feature annotation.</text>
</comment>
<dbReference type="SUPFAM" id="SSF52540">
    <property type="entry name" value="P-loop containing nucleoside triphosphate hydrolases"/>
    <property type="match status" value="1"/>
</dbReference>
<dbReference type="InterPro" id="IPR019734">
    <property type="entry name" value="TPR_rpt"/>
</dbReference>
<dbReference type="Pfam" id="PF13424">
    <property type="entry name" value="TPR_12"/>
    <property type="match status" value="1"/>
</dbReference>
<organism evidence="6 7">
    <name type="scientific">Bimuria novae-zelandiae CBS 107.79</name>
    <dbReference type="NCBI Taxonomy" id="1447943"/>
    <lineage>
        <taxon>Eukaryota</taxon>
        <taxon>Fungi</taxon>
        <taxon>Dikarya</taxon>
        <taxon>Ascomycota</taxon>
        <taxon>Pezizomycotina</taxon>
        <taxon>Dothideomycetes</taxon>
        <taxon>Pleosporomycetidae</taxon>
        <taxon>Pleosporales</taxon>
        <taxon>Massarineae</taxon>
        <taxon>Didymosphaeriaceae</taxon>
        <taxon>Bimuria</taxon>
    </lineage>
</organism>
<feature type="repeat" description="TPR" evidence="2">
    <location>
        <begin position="1066"/>
        <end position="1099"/>
    </location>
</feature>
<dbReference type="PROSITE" id="PS51635">
    <property type="entry name" value="PNPLA"/>
    <property type="match status" value="1"/>
</dbReference>
<feature type="short sequence motif" description="DGA/G" evidence="3">
    <location>
        <begin position="362"/>
        <end position="364"/>
    </location>
</feature>
<dbReference type="Gene3D" id="1.25.40.10">
    <property type="entry name" value="Tetratricopeptide repeat domain"/>
    <property type="match status" value="1"/>
</dbReference>
<dbReference type="SUPFAM" id="SSF52151">
    <property type="entry name" value="FabD/lysophospholipase-like"/>
    <property type="match status" value="1"/>
</dbReference>
<evidence type="ECO:0000256" key="3">
    <source>
        <dbReference type="PROSITE-ProRule" id="PRU01161"/>
    </source>
</evidence>
<sequence length="1172" mass="131977">MAEPVGDPHGIGERAFGDANGDITNAQEQWLRTQTMATALADVLDDAIAEPNSSDNGNPDTSWREPSPARPPPLDHGTEADDTRRKTEIPSVSAEFSPPYAQKPDAPAVLGGVDEVVSDIDRITTRLTVAQARKTTFLHDDEERGKHLVVLCLDGGGVRSYFSLLVLEELMRRVNELHCSSVPEHAHQAAPRLEPSDVFDFIYGTSSGGLIAIMLGRLEMTVIQCKENFTRYADELFGHRRSLLGFVPTLSQPRYSEKRLIRATRLLLDKFDPSSEDNRWRRTIFASSDVRTKTAVVAYDNTISSQHVFRSHDYTPQLRSAKGHLSRFASASPQYIWQVARAASAAPFYFPPMELDEHTFLDGGMVANNPSMIALNEILASHSDSTISMISIGSGLRNKNVQSGKPHSQGLFGTMRKYLATVNNLLTDTEITHEQVSEIIDHTRGNHRYHRLNDDGFLGNIRLDDWTTNKHGRSDISVRGNTRDRIERIFEAWSNRSDVDAALTASATDLVQCINSKRRRSDQEMWSRKRSETDQQPTVFSLEGVPKVREFVDRPDEMAQLERVLLPKLRQSQRQKVHVLRGLGGIGKTQLAIEFARRHHRRFSTVFWLDGKSKDSVKRSIASYVSRIPRAQIPAISRAYTTDGSVELDAVVAEVMGWLARPDNTAWLLIFDNVDREYNSQSGDPDAYDVRRFFSSADHGFILITTRLARLEQLGGSQQLGRVHTEQAQAILRSWCKVPYDTDESRRLLMLLDGLPLAIAQAGAYLQESGVHLEAYLRFYEQQWGELMREELADAPLRDYPDRSVWTTWAISYQAIRNKHESTANLLLLWSFLDNRDLWYDLLATACKASTVAARMLSESIGNVASSELAFSRAMQQLRSYSLIEEVEEATSFATHPVVHQWAYHYQGKQFASKFVRLAIVLVGWAVPDNSTGDWPAVQHRLLPHAQAVARWVVQSETRWDHNGSLNNDHDINNGEEREAVLNATHLLGNLYADQGKLAEEKQMYEWSLQGKEKAWGPEHTSTLDTVNNLGGLYVKLGRLDEAEKMYQRALQGYEKAVGPDHPSTFSAVNNLGLLYADLGHLDEAEKLYQRALQGYEKTLGPDHPSTLTSMANLVSTFWNQGRWKEAEALEVQVMESRKTKLGADHPDTLSSMVNLASTYRNQGRWDAAEEL</sequence>
<dbReference type="SMART" id="SM00028">
    <property type="entry name" value="TPR"/>
    <property type="match status" value="3"/>
</dbReference>
<feature type="non-terminal residue" evidence="6">
    <location>
        <position position="1172"/>
    </location>
</feature>
<dbReference type="AlphaFoldDB" id="A0A6A5UMH5"/>
<evidence type="ECO:0000259" key="5">
    <source>
        <dbReference type="PROSITE" id="PS51635"/>
    </source>
</evidence>
<evidence type="ECO:0000256" key="4">
    <source>
        <dbReference type="SAM" id="MobiDB-lite"/>
    </source>
</evidence>
<dbReference type="InterPro" id="IPR027417">
    <property type="entry name" value="P-loop_NTPase"/>
</dbReference>
<feature type="domain" description="PNPLA" evidence="5">
    <location>
        <begin position="151"/>
        <end position="375"/>
    </location>
</feature>
<dbReference type="PROSITE" id="PS50293">
    <property type="entry name" value="TPR_REGION"/>
    <property type="match status" value="2"/>
</dbReference>